<evidence type="ECO:0000313" key="3">
    <source>
        <dbReference type="Proteomes" id="UP001642540"/>
    </source>
</evidence>
<reference evidence="2 3" key="1">
    <citation type="submission" date="2024-08" db="EMBL/GenBank/DDBJ databases">
        <authorList>
            <person name="Cucini C."/>
            <person name="Frati F."/>
        </authorList>
    </citation>
    <scope>NUCLEOTIDE SEQUENCE [LARGE SCALE GENOMIC DNA]</scope>
</reference>
<accession>A0ABP1Q5I5</accession>
<protein>
    <submittedName>
        <fullName evidence="2">Uncharacterized protein</fullName>
    </submittedName>
</protein>
<keyword evidence="1" id="KW-0812">Transmembrane</keyword>
<feature type="transmembrane region" description="Helical" evidence="1">
    <location>
        <begin position="34"/>
        <end position="53"/>
    </location>
</feature>
<keyword evidence="1" id="KW-1133">Transmembrane helix</keyword>
<gene>
    <name evidence="2" type="ORF">ODALV1_LOCUS7064</name>
</gene>
<proteinExistence type="predicted"/>
<feature type="transmembrane region" description="Helical" evidence="1">
    <location>
        <begin position="99"/>
        <end position="121"/>
    </location>
</feature>
<dbReference type="EMBL" id="CAXLJM020000022">
    <property type="protein sequence ID" value="CAL8088466.1"/>
    <property type="molecule type" value="Genomic_DNA"/>
</dbReference>
<dbReference type="Proteomes" id="UP001642540">
    <property type="component" value="Unassembled WGS sequence"/>
</dbReference>
<organism evidence="2 3">
    <name type="scientific">Orchesella dallaii</name>
    <dbReference type="NCBI Taxonomy" id="48710"/>
    <lineage>
        <taxon>Eukaryota</taxon>
        <taxon>Metazoa</taxon>
        <taxon>Ecdysozoa</taxon>
        <taxon>Arthropoda</taxon>
        <taxon>Hexapoda</taxon>
        <taxon>Collembola</taxon>
        <taxon>Entomobryomorpha</taxon>
        <taxon>Entomobryoidea</taxon>
        <taxon>Orchesellidae</taxon>
        <taxon>Orchesellinae</taxon>
        <taxon>Orchesella</taxon>
    </lineage>
</organism>
<evidence type="ECO:0000313" key="2">
    <source>
        <dbReference type="EMBL" id="CAL8088466.1"/>
    </source>
</evidence>
<keyword evidence="1" id="KW-0472">Membrane</keyword>
<keyword evidence="3" id="KW-1185">Reference proteome</keyword>
<evidence type="ECO:0000256" key="1">
    <source>
        <dbReference type="SAM" id="Phobius"/>
    </source>
</evidence>
<comment type="caution">
    <text evidence="2">The sequence shown here is derived from an EMBL/GenBank/DDBJ whole genome shotgun (WGS) entry which is preliminary data.</text>
</comment>
<feature type="transmembrane region" description="Helical" evidence="1">
    <location>
        <begin position="60"/>
        <end position="79"/>
    </location>
</feature>
<name>A0ABP1Q5I5_9HEXA</name>
<sequence length="248" mass="28142">MPVNNSQDSLYNSYKSISIWRTIYTTFYMLLTDIVVHGGIIPVLGVYFAGCFVKMFNFGFTSELILCITCTFFMIYLALGTLGETNYWKHLFNFEQMHGLILEIRDMVNTFILVLSVIFVGRTIQSMVEDKAIKQTVPVSEGIGFISLKYTILYAARLVGMEQSVADSIGVKPPRAGTLTDPSFGENEVYEHGAALMLSFSIVASCVCKLCYFNTLFTYLRAMEIFLSLRPTFRNKITYIFSTYHNDC</sequence>